<organism evidence="2 3">
    <name type="scientific">Lasius platythorax</name>
    <dbReference type="NCBI Taxonomy" id="488582"/>
    <lineage>
        <taxon>Eukaryota</taxon>
        <taxon>Metazoa</taxon>
        <taxon>Ecdysozoa</taxon>
        <taxon>Arthropoda</taxon>
        <taxon>Hexapoda</taxon>
        <taxon>Insecta</taxon>
        <taxon>Pterygota</taxon>
        <taxon>Neoptera</taxon>
        <taxon>Endopterygota</taxon>
        <taxon>Hymenoptera</taxon>
        <taxon>Apocrita</taxon>
        <taxon>Aculeata</taxon>
        <taxon>Formicoidea</taxon>
        <taxon>Formicidae</taxon>
        <taxon>Formicinae</taxon>
        <taxon>Lasius</taxon>
        <taxon>Lasius</taxon>
    </lineage>
</organism>
<keyword evidence="3" id="KW-1185">Reference proteome</keyword>
<name>A0AAV2NWZ8_9HYME</name>
<dbReference type="EMBL" id="OZ034828">
    <property type="protein sequence ID" value="CAL1684228.1"/>
    <property type="molecule type" value="Genomic_DNA"/>
</dbReference>
<reference evidence="2" key="1">
    <citation type="submission" date="2024-04" db="EMBL/GenBank/DDBJ databases">
        <authorList>
            <consortium name="Molecular Ecology Group"/>
        </authorList>
    </citation>
    <scope>NUCLEOTIDE SEQUENCE</scope>
</reference>
<dbReference type="AlphaFoldDB" id="A0AAV2NWZ8"/>
<evidence type="ECO:0000313" key="2">
    <source>
        <dbReference type="EMBL" id="CAL1684228.1"/>
    </source>
</evidence>
<protein>
    <submittedName>
        <fullName evidence="2">Uncharacterized protein</fullName>
    </submittedName>
</protein>
<feature type="coiled-coil region" evidence="1">
    <location>
        <begin position="20"/>
        <end position="47"/>
    </location>
</feature>
<sequence length="699" mass="81560">MSKKICHHDQYKLNQIFDQVKALSDVVDELRMALNDLKKASLDVNRERIFFESTKENNKIDYVKPTVLQKMNFRNTEICTKNDETHQLVNNTQAWRSCSTSSNYVVHCERKKDHKPSTHTIRSLTIYDGLKLFKNKIMKNIQSIQKTRRSPKSTKHECVMSDQQQLQMCILQKEENQKSLKDIRNEDIIKDTDISEELGNSTDLSFTSDACAQTEIIICSWQENDEKSPNLPCRNVIENSTQAGSLSMISDDCSVIHSDRFTGELSKNRAKHTFLANKIKKYKKCSCREQCPYALYKLPCNKYRCSTPKKKVDDEMNGLTLECLNFKRKNNFPRFINVDTAREKSDRHFANFSPVKIKVDESSTSSLSVDLEVKICNDHCNLENIDEFSKRRSARTYIVNKKTTRKNDLIKNFKKEIESSFNIISLWRHVNEKKEKIDEIIENILFQRKYINPEENHQKHQKYKTKDFIDSHWSLKNKNKQVQCAIPALTTSILNGKISVKTSNPKFQQSDSLDQSCRKMSKTKCTSFPKTITPRWMKTNTQTQTGKCSYFNYLENRSFLNDYANVKNASKMDEDRENKITRKNNACIVEMDALSSQILWPRIKRHNIYSTFETRKDLNAHSKELLSQTCDRTDDWRNQRSVKPSYPLCCNHISAEKCKNLMSYLTDYSHPSSKTLNFDMSNVSGRLYDCLEKLEDITA</sequence>
<dbReference type="Proteomes" id="UP001497644">
    <property type="component" value="Chromosome 5"/>
</dbReference>
<gene>
    <name evidence="2" type="ORF">LPLAT_LOCUS9897</name>
</gene>
<keyword evidence="1" id="KW-0175">Coiled coil</keyword>
<accession>A0AAV2NWZ8</accession>
<proteinExistence type="predicted"/>
<evidence type="ECO:0000313" key="3">
    <source>
        <dbReference type="Proteomes" id="UP001497644"/>
    </source>
</evidence>
<evidence type="ECO:0000256" key="1">
    <source>
        <dbReference type="SAM" id="Coils"/>
    </source>
</evidence>